<proteinExistence type="predicted"/>
<accession>A0A1M5EWB8</accession>
<dbReference type="InterPro" id="IPR014710">
    <property type="entry name" value="RmlC-like_jellyroll"/>
</dbReference>
<organism evidence="2 3">
    <name type="scientific">Chryseobacterium vrystaatense</name>
    <dbReference type="NCBI Taxonomy" id="307480"/>
    <lineage>
        <taxon>Bacteria</taxon>
        <taxon>Pseudomonadati</taxon>
        <taxon>Bacteroidota</taxon>
        <taxon>Flavobacteriia</taxon>
        <taxon>Flavobacteriales</taxon>
        <taxon>Weeksellaceae</taxon>
        <taxon>Chryseobacterium group</taxon>
        <taxon>Chryseobacterium</taxon>
    </lineage>
</organism>
<dbReference type="GO" id="GO:0016301">
    <property type="term" value="F:kinase activity"/>
    <property type="evidence" value="ECO:0007669"/>
    <property type="project" value="UniProtKB-KW"/>
</dbReference>
<dbReference type="EMBL" id="FQVE01000003">
    <property type="protein sequence ID" value="SHF83535.1"/>
    <property type="molecule type" value="Genomic_DNA"/>
</dbReference>
<dbReference type="InterPro" id="IPR000595">
    <property type="entry name" value="cNMP-bd_dom"/>
</dbReference>
<dbReference type="Pfam" id="PF00027">
    <property type="entry name" value="cNMP_binding"/>
    <property type="match status" value="1"/>
</dbReference>
<keyword evidence="2" id="KW-0418">Kinase</keyword>
<evidence type="ECO:0000259" key="1">
    <source>
        <dbReference type="Pfam" id="PF00027"/>
    </source>
</evidence>
<dbReference type="Proteomes" id="UP000184108">
    <property type="component" value="Unassembled WGS sequence"/>
</dbReference>
<name>A0A1M5EWB8_9FLAO</name>
<evidence type="ECO:0000313" key="2">
    <source>
        <dbReference type="EMBL" id="SHF83535.1"/>
    </source>
</evidence>
<dbReference type="SUPFAM" id="SSF51206">
    <property type="entry name" value="cAMP-binding domain-like"/>
    <property type="match status" value="1"/>
</dbReference>
<dbReference type="AlphaFoldDB" id="A0A1M5EWB8"/>
<feature type="domain" description="Cyclic nucleotide-binding" evidence="1">
    <location>
        <begin position="50"/>
        <end position="134"/>
    </location>
</feature>
<dbReference type="InterPro" id="IPR018490">
    <property type="entry name" value="cNMP-bd_dom_sf"/>
</dbReference>
<dbReference type="Gene3D" id="2.60.120.10">
    <property type="entry name" value="Jelly Rolls"/>
    <property type="match status" value="1"/>
</dbReference>
<sequence>MIYCDRIDQYKETHTVEMSKETASLISYFRSYIPLSKEEIEVLNERVTERRIKRKQFILQEHEVCQYYTFVVSGCLKMFSIDHDGVEHNLQFASENDWIVDIDSFHNKKPSKLYIVALENSVVLQIEKTDLWYLYTYYPKFDRNFRVIIEHKFIELQNRILQNISASGDEKYEFFLKQYPQLANRLSNTQIASYLGITPQFLSKIRAKRIKD</sequence>
<protein>
    <submittedName>
        <fullName evidence="2">cAMP-binding domain of CRP or a regulatory subunit of cAMP-dependent protein kinases</fullName>
    </submittedName>
</protein>
<reference evidence="3" key="1">
    <citation type="submission" date="2016-11" db="EMBL/GenBank/DDBJ databases">
        <authorList>
            <person name="Varghese N."/>
            <person name="Submissions S."/>
        </authorList>
    </citation>
    <scope>NUCLEOTIDE SEQUENCE [LARGE SCALE GENOMIC DNA]</scope>
    <source>
        <strain evidence="3">YR203</strain>
    </source>
</reference>
<gene>
    <name evidence="2" type="ORF">SAMN02787073_3057</name>
</gene>
<keyword evidence="2" id="KW-0808">Transferase</keyword>
<dbReference type="CDD" id="cd00038">
    <property type="entry name" value="CAP_ED"/>
    <property type="match status" value="1"/>
</dbReference>
<evidence type="ECO:0000313" key="3">
    <source>
        <dbReference type="Proteomes" id="UP000184108"/>
    </source>
</evidence>